<keyword evidence="5" id="KW-1185">Reference proteome</keyword>
<dbReference type="SMART" id="SM00320">
    <property type="entry name" value="WD40"/>
    <property type="match status" value="5"/>
</dbReference>
<dbReference type="InterPro" id="IPR014721">
    <property type="entry name" value="Ribsml_uS5_D2-typ_fold_subgr"/>
</dbReference>
<comment type="caution">
    <text evidence="4">The sequence shown here is derived from an EMBL/GenBank/DDBJ whole genome shotgun (WGS) entry which is preliminary data.</text>
</comment>
<dbReference type="Gene3D" id="3.30.230.10">
    <property type="match status" value="1"/>
</dbReference>
<dbReference type="InterPro" id="IPR036322">
    <property type="entry name" value="WD40_repeat_dom_sf"/>
</dbReference>
<keyword evidence="2" id="KW-0677">Repeat</keyword>
<dbReference type="InterPro" id="IPR001680">
    <property type="entry name" value="WD40_rpt"/>
</dbReference>
<dbReference type="Gene3D" id="2.130.10.10">
    <property type="entry name" value="YVTN repeat-like/Quinoprotein amine dehydrogenase"/>
    <property type="match status" value="2"/>
</dbReference>
<proteinExistence type="predicted"/>
<organism evidence="4 5">
    <name type="scientific">Micromonospora gifhornensis</name>
    <dbReference type="NCBI Taxonomy" id="84594"/>
    <lineage>
        <taxon>Bacteria</taxon>
        <taxon>Bacillati</taxon>
        <taxon>Actinomycetota</taxon>
        <taxon>Actinomycetes</taxon>
        <taxon>Micromonosporales</taxon>
        <taxon>Micromonosporaceae</taxon>
        <taxon>Micromonospora</taxon>
    </lineage>
</organism>
<dbReference type="InterPro" id="IPR011041">
    <property type="entry name" value="Quinoprot_gluc/sorb_DH_b-prop"/>
</dbReference>
<accession>A0ABQ4IKE9</accession>
<dbReference type="Pfam" id="PF00400">
    <property type="entry name" value="WD40"/>
    <property type="match status" value="1"/>
</dbReference>
<sequence>MSDTIGAEPFQPRHELRQLLLDQHADPTAVFADSRRLWWKVCAGALREDRGWLASEEATALINTARLRSDGRRLADDAAAQLAAVRAASGIAPDRVTDDLRMAYRRWREAGSLPRDMPPDGGLERLERDNDPGLTAALRQLAMLRPGPARTMVALLVALIAGRWGYDPDRAEYSVATHVLFDADPGGSTVSGAVGRLEVTCLPDGPPGLFPDPRLMGFFHADPAFRDALTHAWHSTFRPTDVMPCLLWTLTATDPSDGRPVAEMSGDSAGAAFAVLLTAQRLRLNPPRSPVEWVTRVRGLRGRVALTGAVDAHGGIGPVGGLAAKLTVAGQQALTPIVPAANRDFDGTAPTAVEPHRVATVAEAHRRATELPRKHRRIAIGAGVTTVVAVFAAASVFVVVDHQRDIERQEKVTTNLIAAAREKGDVEPGLAGLLAAQAVAQAPNDSSRAGALQALLGQVAYNGSYAGEVTGNDRTVTVTATAVASAAGQDLVIGGTADGRLFGAYRSARTVHTRQGRAHDGPVNQIAVSPVIPTSFITAGDEAPGFWTIADGRITAGPVVQRTNRNIGTVWSVAYSPDGTVVAAGDNEGWITLLDASTGALLTELRPHTKLPVRPAAVTAVAFGPPGSGILYAGTAANRLLAVDYRPLAATPRGTPTTKVVDVPDRGPIRALALVPDASAYAKHHQPAGALLIGTDQGLQSWDLDAGHEADTFPTAGIFGSVRSLTVHGSRLAVGQERRTIMMEHATVSEDKADHHSFGIRSIRDGTLPGASLYDAGLLTPALGGRIHVWEDKRRPLAEPSLGVSQVDDVGIDAAGSVFTLQFDSLTRYPDGQRSASLGLTTSAPNTSIRSPVPNLLAVPPADDLPTIVVGNTEEEAVEPLVVLDRGDFSRIDVPDQEHLLSGCRGVTAVAFLPVRPPRFAVGCGSGMVQLWDPVSWRFLTSSRLWQGAASAFAVSGETLIVGTRGRNFGDDVGTLVRAPLADLSRMSTTPANRGGVTAVVVIAGRVVAGGADGVVRAYSADLEPLTDPVTVGGTVRDIAAATVHGRVVVAVDHGLALLDADALTVTATVPAGQPVSRIAVDPAGRILAGTLQPALTQYAIAGGNRAEGESMALTWPVDKATLIGVACDLGARELTVAEVRRYSGEPAAEYRKQCTGLPPRPVPSASGPQTAGPDGTTPGGVLVTATGAAVPRVSDECRPLITGSGECGVLFGGENDYAWTKTFGTPDPSDPENYKHRMVLFRGAPDGKSWVPVLQTSDTWAGVRILIRGMSDRGGERTLAIEHHRVGWSERIALNLVTEGRIELSLSDVRAEPYDDGLHIWAGVYNATDANCCPSNWVTYVLRRNADGTWSEHDRKATTADQIPPIR</sequence>
<dbReference type="EMBL" id="BOPA01000040">
    <property type="protein sequence ID" value="GIJ18387.1"/>
    <property type="molecule type" value="Genomic_DNA"/>
</dbReference>
<name>A0ABQ4IKE9_9ACTN</name>
<gene>
    <name evidence="4" type="ORF">Vgi01_50710</name>
</gene>
<dbReference type="SUPFAM" id="SSF63829">
    <property type="entry name" value="Calcium-dependent phosphotriesterase"/>
    <property type="match status" value="1"/>
</dbReference>
<dbReference type="Proteomes" id="UP000647860">
    <property type="component" value="Unassembled WGS sequence"/>
</dbReference>
<evidence type="ECO:0000313" key="4">
    <source>
        <dbReference type="EMBL" id="GIJ18387.1"/>
    </source>
</evidence>
<evidence type="ECO:0000256" key="3">
    <source>
        <dbReference type="SAM" id="MobiDB-lite"/>
    </source>
</evidence>
<evidence type="ECO:0000256" key="2">
    <source>
        <dbReference type="ARBA" id="ARBA00022737"/>
    </source>
</evidence>
<keyword evidence="1" id="KW-0853">WD repeat</keyword>
<dbReference type="PANTHER" id="PTHR19848:SF8">
    <property type="entry name" value="F-BOX AND WD REPEAT DOMAIN CONTAINING 7"/>
    <property type="match status" value="1"/>
</dbReference>
<dbReference type="SUPFAM" id="SSF50978">
    <property type="entry name" value="WD40 repeat-like"/>
    <property type="match status" value="1"/>
</dbReference>
<feature type="region of interest" description="Disordered" evidence="3">
    <location>
        <begin position="1153"/>
        <end position="1177"/>
    </location>
</feature>
<reference evidence="4 5" key="1">
    <citation type="submission" date="2021-01" db="EMBL/GenBank/DDBJ databases">
        <title>Whole genome shotgun sequence of Verrucosispora gifhornensis NBRC 16317.</title>
        <authorList>
            <person name="Komaki H."/>
            <person name="Tamura T."/>
        </authorList>
    </citation>
    <scope>NUCLEOTIDE SEQUENCE [LARGE SCALE GENOMIC DNA]</scope>
    <source>
        <strain evidence="4 5">NBRC 16317</strain>
    </source>
</reference>
<dbReference type="RefSeq" id="WP_204292718.1">
    <property type="nucleotide sequence ID" value="NZ_BAAAGZ010000063.1"/>
</dbReference>
<evidence type="ECO:0000313" key="5">
    <source>
        <dbReference type="Proteomes" id="UP000647860"/>
    </source>
</evidence>
<protein>
    <recommendedName>
        <fullName evidence="6">WD40 repeat</fullName>
    </recommendedName>
</protein>
<evidence type="ECO:0000256" key="1">
    <source>
        <dbReference type="ARBA" id="ARBA00022574"/>
    </source>
</evidence>
<dbReference type="InterPro" id="IPR015943">
    <property type="entry name" value="WD40/YVTN_repeat-like_dom_sf"/>
</dbReference>
<dbReference type="SUPFAM" id="SSF50952">
    <property type="entry name" value="Soluble quinoprotein glucose dehydrogenase"/>
    <property type="match status" value="1"/>
</dbReference>
<dbReference type="PANTHER" id="PTHR19848">
    <property type="entry name" value="WD40 REPEAT PROTEIN"/>
    <property type="match status" value="1"/>
</dbReference>
<evidence type="ECO:0008006" key="6">
    <source>
        <dbReference type="Google" id="ProtNLM"/>
    </source>
</evidence>